<dbReference type="InterPro" id="IPR036661">
    <property type="entry name" value="Luciferase-like_sf"/>
</dbReference>
<feature type="domain" description="Luciferase-like" evidence="6">
    <location>
        <begin position="26"/>
        <end position="330"/>
    </location>
</feature>
<dbReference type="PIRSF" id="PIRSF000337">
    <property type="entry name" value="NTA_MOA"/>
    <property type="match status" value="1"/>
</dbReference>
<keyword evidence="2" id="KW-0288">FMN</keyword>
<dbReference type="InterPro" id="IPR011251">
    <property type="entry name" value="Luciferase-like_dom"/>
</dbReference>
<sequence length="446" mass="49162">MPKQLHLNAFLMSVGHHEAAWRLPESDPHAHTDIDHYVRLARTAERGKLDSIFFADSPVLMGDPGRRPSGKLEPTVLLTAIAVQTSRIGLIATASTSYNDPYNLARRFASVDWVSGGRAGWNIVTTAGADAARNFGLDDTPDHALRYRKAGEFVEVATKLWDSWEDDAIVADKELGIHTDAEKVRKIHHAGEYFKVDGPLNVPRSPQGYPLLVQAGSSEDGKEFAARWAEAVFTAQQTLDDATAFYADLKARAAALGRDPDTIKILPGIVPVIGDTEEQARALDDELARLISPEYARRQLAKHYNLPVEALDLDAELPEDLPTEDDIQGAKSRFTLIVNLARREKLTLRELIARLGGGRGHRTFAGTAVQVADTIEDWFRQGAADGFNIMPAVLPSGLERFVDEVVPILQERGLFRTEYTETTLRGHYGLDRPANQYAAESLVAAR</sequence>
<evidence type="ECO:0000256" key="4">
    <source>
        <dbReference type="ARBA" id="ARBA00023033"/>
    </source>
</evidence>
<dbReference type="GO" id="GO:0016491">
    <property type="term" value="F:oxidoreductase activity"/>
    <property type="evidence" value="ECO:0007669"/>
    <property type="project" value="UniProtKB-KW"/>
</dbReference>
<dbReference type="NCBIfam" id="TIGR03860">
    <property type="entry name" value="FMN_nitrolo"/>
    <property type="match status" value="1"/>
</dbReference>
<dbReference type="InterPro" id="IPR051260">
    <property type="entry name" value="Diverse_substr_monoxygenases"/>
</dbReference>
<accession>A0ABW6PKR9</accession>
<keyword evidence="1" id="KW-0285">Flavoprotein</keyword>
<dbReference type="RefSeq" id="WP_043656514.1">
    <property type="nucleotide sequence ID" value="NZ_JBIAMX010000004.1"/>
</dbReference>
<reference evidence="7 8" key="1">
    <citation type="submission" date="2024-10" db="EMBL/GenBank/DDBJ databases">
        <title>The Natural Products Discovery Center: Release of the First 8490 Sequenced Strains for Exploring Actinobacteria Biosynthetic Diversity.</title>
        <authorList>
            <person name="Kalkreuter E."/>
            <person name="Kautsar S.A."/>
            <person name="Yang D."/>
            <person name="Bader C.D."/>
            <person name="Teijaro C.N."/>
            <person name="Fluegel L."/>
            <person name="Davis C.M."/>
            <person name="Simpson J.R."/>
            <person name="Lauterbach L."/>
            <person name="Steele A.D."/>
            <person name="Gui C."/>
            <person name="Meng S."/>
            <person name="Li G."/>
            <person name="Viehrig K."/>
            <person name="Ye F."/>
            <person name="Su P."/>
            <person name="Kiefer A.F."/>
            <person name="Nichols A."/>
            <person name="Cepeda A.J."/>
            <person name="Yan W."/>
            <person name="Fan B."/>
            <person name="Jiang Y."/>
            <person name="Adhikari A."/>
            <person name="Zheng C.-J."/>
            <person name="Schuster L."/>
            <person name="Cowan T.M."/>
            <person name="Smanski M.J."/>
            <person name="Chevrette M.G."/>
            <person name="De Carvalho L.P.S."/>
            <person name="Shen B."/>
        </authorList>
    </citation>
    <scope>NUCLEOTIDE SEQUENCE [LARGE SCALE GENOMIC DNA]</scope>
    <source>
        <strain evidence="7 8">NPDC004045</strain>
    </source>
</reference>
<protein>
    <submittedName>
        <fullName evidence="7">LLM class flavin-dependent oxidoreductase</fullName>
        <ecNumber evidence="7">1.-.-.-</ecNumber>
    </submittedName>
</protein>
<gene>
    <name evidence="7" type="ORF">ACFYTF_09090</name>
</gene>
<evidence type="ECO:0000313" key="8">
    <source>
        <dbReference type="Proteomes" id="UP001601444"/>
    </source>
</evidence>
<dbReference type="Proteomes" id="UP001601444">
    <property type="component" value="Unassembled WGS sequence"/>
</dbReference>
<comment type="similarity">
    <text evidence="5">Belongs to the NtaA/SnaA/DszA monooxygenase family.</text>
</comment>
<evidence type="ECO:0000313" key="7">
    <source>
        <dbReference type="EMBL" id="MFF0542982.1"/>
    </source>
</evidence>
<keyword evidence="3 7" id="KW-0560">Oxidoreductase</keyword>
<keyword evidence="4" id="KW-0503">Monooxygenase</keyword>
<dbReference type="InterPro" id="IPR016215">
    <property type="entry name" value="NTA_MOA"/>
</dbReference>
<keyword evidence="8" id="KW-1185">Reference proteome</keyword>
<dbReference type="SUPFAM" id="SSF51679">
    <property type="entry name" value="Bacterial luciferase-like"/>
    <property type="match status" value="1"/>
</dbReference>
<organism evidence="7 8">
    <name type="scientific">Nocardia thailandica</name>
    <dbReference type="NCBI Taxonomy" id="257275"/>
    <lineage>
        <taxon>Bacteria</taxon>
        <taxon>Bacillati</taxon>
        <taxon>Actinomycetota</taxon>
        <taxon>Actinomycetes</taxon>
        <taxon>Mycobacteriales</taxon>
        <taxon>Nocardiaceae</taxon>
        <taxon>Nocardia</taxon>
    </lineage>
</organism>
<dbReference type="Gene3D" id="3.20.20.30">
    <property type="entry name" value="Luciferase-like domain"/>
    <property type="match status" value="1"/>
</dbReference>
<dbReference type="PANTHER" id="PTHR30011:SF16">
    <property type="entry name" value="C2H2 FINGER DOMAIN TRANSCRIPTION FACTOR (EUROFUNG)-RELATED"/>
    <property type="match status" value="1"/>
</dbReference>
<evidence type="ECO:0000256" key="5">
    <source>
        <dbReference type="ARBA" id="ARBA00033748"/>
    </source>
</evidence>
<name>A0ABW6PKR9_9NOCA</name>
<comment type="caution">
    <text evidence="7">The sequence shown here is derived from an EMBL/GenBank/DDBJ whole genome shotgun (WGS) entry which is preliminary data.</text>
</comment>
<dbReference type="EC" id="1.-.-.-" evidence="7"/>
<evidence type="ECO:0000256" key="1">
    <source>
        <dbReference type="ARBA" id="ARBA00022630"/>
    </source>
</evidence>
<evidence type="ECO:0000256" key="2">
    <source>
        <dbReference type="ARBA" id="ARBA00022643"/>
    </source>
</evidence>
<dbReference type="PANTHER" id="PTHR30011">
    <property type="entry name" value="ALKANESULFONATE MONOOXYGENASE-RELATED"/>
    <property type="match status" value="1"/>
</dbReference>
<evidence type="ECO:0000259" key="6">
    <source>
        <dbReference type="Pfam" id="PF00296"/>
    </source>
</evidence>
<proteinExistence type="inferred from homology"/>
<evidence type="ECO:0000256" key="3">
    <source>
        <dbReference type="ARBA" id="ARBA00023002"/>
    </source>
</evidence>
<dbReference type="EMBL" id="JBIAMX010000004">
    <property type="protein sequence ID" value="MFF0542982.1"/>
    <property type="molecule type" value="Genomic_DNA"/>
</dbReference>
<dbReference type="Pfam" id="PF00296">
    <property type="entry name" value="Bac_luciferase"/>
    <property type="match status" value="1"/>
</dbReference>
<dbReference type="CDD" id="cd01095">
    <property type="entry name" value="Nitrilotriacetate_monoxgenase"/>
    <property type="match status" value="1"/>
</dbReference>